<name>A0ABD3NIB2_9STRA</name>
<proteinExistence type="predicted"/>
<evidence type="ECO:0000313" key="2">
    <source>
        <dbReference type="EMBL" id="KAL3772830.1"/>
    </source>
</evidence>
<gene>
    <name evidence="2" type="ORF">ACHAW5_009507</name>
</gene>
<organism evidence="2 3">
    <name type="scientific">Stephanodiscus triporus</name>
    <dbReference type="NCBI Taxonomy" id="2934178"/>
    <lineage>
        <taxon>Eukaryota</taxon>
        <taxon>Sar</taxon>
        <taxon>Stramenopiles</taxon>
        <taxon>Ochrophyta</taxon>
        <taxon>Bacillariophyta</taxon>
        <taxon>Coscinodiscophyceae</taxon>
        <taxon>Thalassiosirophycidae</taxon>
        <taxon>Stephanodiscales</taxon>
        <taxon>Stephanodiscaceae</taxon>
        <taxon>Stephanodiscus</taxon>
    </lineage>
</organism>
<dbReference type="InterPro" id="IPR032801">
    <property type="entry name" value="PXL2A/B/C"/>
</dbReference>
<dbReference type="Pfam" id="PF00462">
    <property type="entry name" value="Glutaredoxin"/>
    <property type="match status" value="1"/>
</dbReference>
<dbReference type="SUPFAM" id="SSF52833">
    <property type="entry name" value="Thioredoxin-like"/>
    <property type="match status" value="1"/>
</dbReference>
<dbReference type="Pfam" id="PF13911">
    <property type="entry name" value="AhpC-TSA_2"/>
    <property type="match status" value="1"/>
</dbReference>
<evidence type="ECO:0000259" key="1">
    <source>
        <dbReference type="Pfam" id="PF00462"/>
    </source>
</evidence>
<feature type="domain" description="Glutaredoxin" evidence="1">
    <location>
        <begin position="404"/>
        <end position="468"/>
    </location>
</feature>
<accession>A0ABD3NIB2</accession>
<evidence type="ECO:0000313" key="3">
    <source>
        <dbReference type="Proteomes" id="UP001530315"/>
    </source>
</evidence>
<dbReference type="PANTHER" id="PTHR45694">
    <property type="entry name" value="GLUTAREDOXIN 2"/>
    <property type="match status" value="1"/>
</dbReference>
<dbReference type="Gene3D" id="3.40.30.10">
    <property type="entry name" value="Glutaredoxin"/>
    <property type="match status" value="1"/>
</dbReference>
<dbReference type="AlphaFoldDB" id="A0ABD3NIB2"/>
<sequence length="515" mass="55626">MKCAPLLLGLCCSSAPPSSHVSAFSTPPSAASSSTTIYDAIQRSSSLLDPTTGDRPVSPIPLGEKEGKSLVVILPQLGEFDSSEYCEFLVAAMGSMDDNDVDLRCIGIGDANAARLFCEYTGLPIDRLLIDPNGDLHRELGLHGGPEFEVPECASDDVLRFLLGQLPGGAPRDDKEVRPAATAWLNYLAMCAGIGAPGTLREILRGYLGDGKAPERFGDDDVVKAGFVTIGPGVGPTRIGPFSYQQWFADERGYQRPVELATVRLKNMVEVLTKWDQYVSNPSAIALRGATYLFDEEGRELYSYKSRGVLTYSETMPRPLSFLSPYIGEDVARNPLGMRDNGGGSLVRGRGVLKPTGKAMKIISSLFKLENKLQAQLLGADDADYAAARKDIERAISKHKILVYTYGLSPFSSETLAVLDEVGADYTNVEVGLEWFLLDKEKSVLRAELLEMTGQSSLPHVFIDGIHVGGLFTGSSDGKYPGLAGLKESGELQEMVKEADVVKKEPVSSSAEIFH</sequence>
<dbReference type="PROSITE" id="PS51354">
    <property type="entry name" value="GLUTAREDOXIN_2"/>
    <property type="match status" value="1"/>
</dbReference>
<dbReference type="InterPro" id="IPR036249">
    <property type="entry name" value="Thioredoxin-like_sf"/>
</dbReference>
<protein>
    <recommendedName>
        <fullName evidence="1">Glutaredoxin domain-containing protein</fullName>
    </recommendedName>
</protein>
<dbReference type="InterPro" id="IPR002109">
    <property type="entry name" value="Glutaredoxin"/>
</dbReference>
<comment type="caution">
    <text evidence="2">The sequence shown here is derived from an EMBL/GenBank/DDBJ whole genome shotgun (WGS) entry which is preliminary data.</text>
</comment>
<reference evidence="2 3" key="1">
    <citation type="submission" date="2024-10" db="EMBL/GenBank/DDBJ databases">
        <title>Updated reference genomes for cyclostephanoid diatoms.</title>
        <authorList>
            <person name="Roberts W.R."/>
            <person name="Alverson A.J."/>
        </authorList>
    </citation>
    <scope>NUCLEOTIDE SEQUENCE [LARGE SCALE GENOMIC DNA]</scope>
    <source>
        <strain evidence="2 3">AJA276-08</strain>
    </source>
</reference>
<dbReference type="Proteomes" id="UP001530315">
    <property type="component" value="Unassembled WGS sequence"/>
</dbReference>
<keyword evidence="3" id="KW-1185">Reference proteome</keyword>
<dbReference type="EMBL" id="JALLAZ020001567">
    <property type="protein sequence ID" value="KAL3772830.1"/>
    <property type="molecule type" value="Genomic_DNA"/>
</dbReference>
<dbReference type="PANTHER" id="PTHR45694:SF18">
    <property type="entry name" value="GLUTAREDOXIN-1-RELATED"/>
    <property type="match status" value="1"/>
</dbReference>